<feature type="compositionally biased region" description="Polar residues" evidence="1">
    <location>
        <begin position="186"/>
        <end position="206"/>
    </location>
</feature>
<dbReference type="AlphaFoldDB" id="A0AAF3FNW3"/>
<evidence type="ECO:0000256" key="2">
    <source>
        <dbReference type="SAM" id="Phobius"/>
    </source>
</evidence>
<feature type="transmembrane region" description="Helical" evidence="2">
    <location>
        <begin position="86"/>
        <end position="109"/>
    </location>
</feature>
<sequence>MIPSGMFLLDTTNPRFYTCCRQMHVKMALFVVIVILTFLEVLDTILFIFNENYSLDSLTQAIYEVFEYVVVFCLILAFIKEKSIFLIPYIGQMILLNVVLALVMFQWLYTFFFPYSDMAKQFIVDPNMGRFERMGVFLFLVGISVLAYLIVFWFLQVGFCCYMYFEDRTNKKKTMASTPQEVTVQGNNGRLTLVNQPNQPGTSNKPPENLDPFADPLAATPSQSHKPQTVGGNFANPNFSLSDEEDDEVFQSRKPGNNPPIA</sequence>
<name>A0AAF3FNW3_9BILA</name>
<evidence type="ECO:0000313" key="3">
    <source>
        <dbReference type="Proteomes" id="UP000887575"/>
    </source>
</evidence>
<keyword evidence="2" id="KW-0472">Membrane</keyword>
<feature type="transmembrane region" description="Helical" evidence="2">
    <location>
        <begin position="136"/>
        <end position="165"/>
    </location>
</feature>
<dbReference type="WBParaSite" id="MBELARI_LOCUS7367">
    <property type="protein sequence ID" value="MBELARI_LOCUS7367"/>
    <property type="gene ID" value="MBELARI_LOCUS7367"/>
</dbReference>
<keyword evidence="2" id="KW-1133">Transmembrane helix</keyword>
<organism evidence="3 4">
    <name type="scientific">Mesorhabditis belari</name>
    <dbReference type="NCBI Taxonomy" id="2138241"/>
    <lineage>
        <taxon>Eukaryota</taxon>
        <taxon>Metazoa</taxon>
        <taxon>Ecdysozoa</taxon>
        <taxon>Nematoda</taxon>
        <taxon>Chromadorea</taxon>
        <taxon>Rhabditida</taxon>
        <taxon>Rhabditina</taxon>
        <taxon>Rhabditomorpha</taxon>
        <taxon>Rhabditoidea</taxon>
        <taxon>Rhabditidae</taxon>
        <taxon>Mesorhabditinae</taxon>
        <taxon>Mesorhabditis</taxon>
    </lineage>
</organism>
<reference evidence="4" key="1">
    <citation type="submission" date="2024-02" db="UniProtKB">
        <authorList>
            <consortium name="WormBaseParasite"/>
        </authorList>
    </citation>
    <scope>IDENTIFICATION</scope>
</reference>
<feature type="transmembrane region" description="Helical" evidence="2">
    <location>
        <begin position="61"/>
        <end position="79"/>
    </location>
</feature>
<keyword evidence="2" id="KW-0812">Transmembrane</keyword>
<feature type="region of interest" description="Disordered" evidence="1">
    <location>
        <begin position="186"/>
        <end position="262"/>
    </location>
</feature>
<evidence type="ECO:0000313" key="4">
    <source>
        <dbReference type="WBParaSite" id="MBELARI_LOCUS7367"/>
    </source>
</evidence>
<accession>A0AAF3FNW3</accession>
<protein>
    <submittedName>
        <fullName evidence="4">Uncharacterized protein</fullName>
    </submittedName>
</protein>
<dbReference type="Proteomes" id="UP000887575">
    <property type="component" value="Unassembled WGS sequence"/>
</dbReference>
<keyword evidence="3" id="KW-1185">Reference proteome</keyword>
<evidence type="ECO:0000256" key="1">
    <source>
        <dbReference type="SAM" id="MobiDB-lite"/>
    </source>
</evidence>
<proteinExistence type="predicted"/>
<feature type="transmembrane region" description="Helical" evidence="2">
    <location>
        <begin position="27"/>
        <end position="49"/>
    </location>
</feature>
<feature type="compositionally biased region" description="Polar residues" evidence="1">
    <location>
        <begin position="220"/>
        <end position="241"/>
    </location>
</feature>